<keyword evidence="1" id="KW-0812">Transmembrane</keyword>
<dbReference type="GO" id="GO:0016020">
    <property type="term" value="C:membrane"/>
    <property type="evidence" value="ECO:0007669"/>
    <property type="project" value="TreeGrafter"/>
</dbReference>
<keyword evidence="5" id="KW-1185">Reference proteome</keyword>
<keyword evidence="3" id="KW-0012">Acyltransferase</keyword>
<feature type="transmembrane region" description="Helical" evidence="1">
    <location>
        <begin position="317"/>
        <end position="335"/>
    </location>
</feature>
<evidence type="ECO:0000313" key="4">
    <source>
        <dbReference type="EMBL" id="PHO17223.1"/>
    </source>
</evidence>
<gene>
    <name evidence="3" type="ORF">AMOL_0788</name>
    <name evidence="4" type="ORF">CPU12_11510</name>
</gene>
<name>A0A2G1DFG9_9BACT</name>
<dbReference type="Pfam" id="PF01757">
    <property type="entry name" value="Acyl_transf_3"/>
    <property type="match status" value="1"/>
</dbReference>
<dbReference type="PANTHER" id="PTHR23028">
    <property type="entry name" value="ACETYLTRANSFERASE"/>
    <property type="match status" value="1"/>
</dbReference>
<keyword evidence="1" id="KW-1133">Transmembrane helix</keyword>
<dbReference type="EMBL" id="CP032098">
    <property type="protein sequence ID" value="AXX91783.1"/>
    <property type="molecule type" value="Genomic_DNA"/>
</dbReference>
<feature type="domain" description="Acyltransferase 3" evidence="2">
    <location>
        <begin position="3"/>
        <end position="329"/>
    </location>
</feature>
<evidence type="ECO:0000313" key="5">
    <source>
        <dbReference type="Proteomes" id="UP000221222"/>
    </source>
</evidence>
<dbReference type="InterPro" id="IPR050879">
    <property type="entry name" value="Acyltransferase_3"/>
</dbReference>
<feature type="transmembrane region" description="Helical" evidence="1">
    <location>
        <begin position="212"/>
        <end position="229"/>
    </location>
</feature>
<evidence type="ECO:0000259" key="2">
    <source>
        <dbReference type="Pfam" id="PF01757"/>
    </source>
</evidence>
<sequence>MGILRTLLAISVLIAHSGSIFGIRLYDGNTAVILFFVISGFYMQLISKKYINTKYNWMDFYFSRLLRIYPYYIIVLLSTFIIPIILNFSYKDFGLTSYIVNNYHNLSFISVIFIIFSNLFILGMEWSFIFSIGSSGTEFIFNPMQGIPLWMFFPVGQAWSISLELLFYGLFPLLVKLKTKNLFILLFCIYILHFIIILYIPEIYNSGTHRFFLTALRFFLMGMLSCRLYSFITENKEQKFFILKIFVILLLLHLFFYALGFQEIYVILFALFIPFLFHWTKKSSIDNYIGEYSFYIYIWHIFVLYTFRIYIEKGGAIIVLLFTIVLSYFTIKYISPYFESVRIKFGSRK</sequence>
<dbReference type="Proteomes" id="UP000221222">
    <property type="component" value="Unassembled WGS sequence"/>
</dbReference>
<evidence type="ECO:0000313" key="6">
    <source>
        <dbReference type="Proteomes" id="UP000262712"/>
    </source>
</evidence>
<feature type="transmembrane region" description="Helical" evidence="1">
    <location>
        <begin position="71"/>
        <end position="90"/>
    </location>
</feature>
<dbReference type="PANTHER" id="PTHR23028:SF53">
    <property type="entry name" value="ACYL_TRANSF_3 DOMAIN-CONTAINING PROTEIN"/>
    <property type="match status" value="1"/>
</dbReference>
<proteinExistence type="predicted"/>
<dbReference type="GO" id="GO:0000271">
    <property type="term" value="P:polysaccharide biosynthetic process"/>
    <property type="evidence" value="ECO:0007669"/>
    <property type="project" value="TreeGrafter"/>
</dbReference>
<evidence type="ECO:0000313" key="3">
    <source>
        <dbReference type="EMBL" id="AXX91783.1"/>
    </source>
</evidence>
<accession>A0A2G1DFG9</accession>
<dbReference type="EMBL" id="NXFY01000021">
    <property type="protein sequence ID" value="PHO17223.1"/>
    <property type="molecule type" value="Genomic_DNA"/>
</dbReference>
<dbReference type="KEGG" id="amol:AMOL_0788"/>
<dbReference type="AlphaFoldDB" id="A0A2G1DFG9"/>
<dbReference type="GO" id="GO:0016747">
    <property type="term" value="F:acyltransferase activity, transferring groups other than amino-acyl groups"/>
    <property type="evidence" value="ECO:0007669"/>
    <property type="project" value="InterPro"/>
</dbReference>
<dbReference type="InterPro" id="IPR002656">
    <property type="entry name" value="Acyl_transf_3_dom"/>
</dbReference>
<feature type="transmembrane region" description="Helical" evidence="1">
    <location>
        <begin position="182"/>
        <end position="200"/>
    </location>
</feature>
<keyword evidence="3" id="KW-0808">Transferase</keyword>
<evidence type="ECO:0000256" key="1">
    <source>
        <dbReference type="SAM" id="Phobius"/>
    </source>
</evidence>
<feature type="transmembrane region" description="Helical" evidence="1">
    <location>
        <begin position="292"/>
        <end position="311"/>
    </location>
</feature>
<reference evidence="4 5" key="1">
    <citation type="submission" date="2017-09" db="EMBL/GenBank/DDBJ databases">
        <title>Arcobacter canalis sp. nov., a new species isolated from a water canal contaminated with urban sewage.</title>
        <authorList>
            <person name="Perez-Cataluna A."/>
            <person name="Salas-Masso N."/>
            <person name="Figueras M.J."/>
        </authorList>
    </citation>
    <scope>NUCLEOTIDE SEQUENCE [LARGE SCALE GENOMIC DNA]</scope>
    <source>
        <strain evidence="4 5">F98-3</strain>
    </source>
</reference>
<organism evidence="4 5">
    <name type="scientific">Malaciobacter molluscorum LMG 25693</name>
    <dbReference type="NCBI Taxonomy" id="870501"/>
    <lineage>
        <taxon>Bacteria</taxon>
        <taxon>Pseudomonadati</taxon>
        <taxon>Campylobacterota</taxon>
        <taxon>Epsilonproteobacteria</taxon>
        <taxon>Campylobacterales</taxon>
        <taxon>Arcobacteraceae</taxon>
        <taxon>Malaciobacter</taxon>
    </lineage>
</organism>
<feature type="transmembrane region" description="Helical" evidence="1">
    <location>
        <begin position="264"/>
        <end position="280"/>
    </location>
</feature>
<dbReference type="RefSeq" id="WP_099343272.1">
    <property type="nucleotide sequence ID" value="NZ_CP032098.1"/>
</dbReference>
<feature type="transmembrane region" description="Helical" evidence="1">
    <location>
        <begin position="241"/>
        <end position="258"/>
    </location>
</feature>
<reference evidence="3 6" key="2">
    <citation type="submission" date="2018-08" db="EMBL/GenBank/DDBJ databases">
        <title>Complete genome of the Arcobacter molluscorum type strain LMG 25693.</title>
        <authorList>
            <person name="Miller W.G."/>
            <person name="Yee E."/>
            <person name="Bono J.L."/>
        </authorList>
    </citation>
    <scope>NUCLEOTIDE SEQUENCE [LARGE SCALE GENOMIC DNA]</scope>
    <source>
        <strain evidence="3 6">CECT 7696</strain>
    </source>
</reference>
<dbReference type="Proteomes" id="UP000262712">
    <property type="component" value="Chromosome"/>
</dbReference>
<protein>
    <submittedName>
        <fullName evidence="3">Acyltransferase</fullName>
    </submittedName>
</protein>
<feature type="transmembrane region" description="Helical" evidence="1">
    <location>
        <begin position="158"/>
        <end position="175"/>
    </location>
</feature>
<keyword evidence="1" id="KW-0472">Membrane</keyword>